<dbReference type="EMBL" id="KV441024">
    <property type="protein sequence ID" value="OAD67329.1"/>
    <property type="molecule type" value="Genomic_DNA"/>
</dbReference>
<keyword evidence="5" id="KW-0804">Transcription</keyword>
<keyword evidence="6" id="KW-0539">Nucleus</keyword>
<dbReference type="Proteomes" id="UP000077315">
    <property type="component" value="Unassembled WGS sequence"/>
</dbReference>
<dbReference type="AlphaFoldDB" id="A0A167K5N4"/>
<evidence type="ECO:0000313" key="8">
    <source>
        <dbReference type="Proteomes" id="UP000077315"/>
    </source>
</evidence>
<evidence type="ECO:0000256" key="4">
    <source>
        <dbReference type="ARBA" id="ARBA00023015"/>
    </source>
</evidence>
<comment type="similarity">
    <text evidence="2">Belongs to the NELF-D family.</text>
</comment>
<gene>
    <name evidence="7" type="ORF">PHYBLDRAFT_174370</name>
</gene>
<accession>A0A167K5N4</accession>
<dbReference type="OrthoDB" id="511287at2759"/>
<dbReference type="InParanoid" id="A0A167K5N4"/>
<dbReference type="InterPro" id="IPR006942">
    <property type="entry name" value="TH1"/>
</dbReference>
<dbReference type="PANTHER" id="PTHR12144:SF0">
    <property type="entry name" value="NEGATIVE ELONGATION FACTOR C_D"/>
    <property type="match status" value="1"/>
</dbReference>
<comment type="subcellular location">
    <subcellularLocation>
        <location evidence="1">Nucleus</location>
    </subcellularLocation>
</comment>
<proteinExistence type="inferred from homology"/>
<name>A0A167K5N4_PHYB8</name>
<dbReference type="VEuPathDB" id="FungiDB:PHYBLDRAFT_174370"/>
<dbReference type="Pfam" id="PF04858">
    <property type="entry name" value="TH1"/>
    <property type="match status" value="1"/>
</dbReference>
<dbReference type="STRING" id="763407.A0A167K5N4"/>
<evidence type="ECO:0000256" key="3">
    <source>
        <dbReference type="ARBA" id="ARBA00022491"/>
    </source>
</evidence>
<evidence type="ECO:0000256" key="1">
    <source>
        <dbReference type="ARBA" id="ARBA00004123"/>
    </source>
</evidence>
<keyword evidence="4" id="KW-0805">Transcription regulation</keyword>
<keyword evidence="3" id="KW-0678">Repressor</keyword>
<sequence length="558" mass="63150">MSLATLEDYRKVFVKEDAILEPNVYSDGLLGYLNRGGAPMDAVTTLSESYVGIPSMCNVTAESAAAIGIDTTGIMQAALKTMLVKQFNPVVFDNFFMTSENHIDPAWLQSLVDDASFRQTAYKLLEMHPRCAFLNLIVLKAAESGYRSELSSLKTSSTYLLIYNQILEESLNKFIGMDDLAVEEHLPDLVRVCCEREETYMYAQMVLYKLREEYNGQPLIRLIAELEKTASKHGRQSFVDILRASLSDAARPLAAAIKAILGSRQLTAGDIRTIYSMYYTSVPPPVHHICRFDFLEILLKAVYVPDSGPQLRPDTIDQAIFLISFAVTVKDTDNKPVLTLYLSQQSETNEVVGILKNLHVALKEKSKGADFSGAMEAILTAIRLPVGSMAVLMWVEYISIKTAYYENYYRTTEIPLPHLLLDEIADRHPLQQPFVFNVIKRCIVHRYQNFAPEILMVLQKTWVDRLLYLVQLHYTTPVLDYMKGEGQELDDSLTVHFIEKVLNMCQSPYSAVFVQSIAEIVERIKVTLHLLKDVEARVTLFFGKTQHYSLARVFINTS</sequence>
<evidence type="ECO:0000256" key="2">
    <source>
        <dbReference type="ARBA" id="ARBA00005726"/>
    </source>
</evidence>
<evidence type="ECO:0008006" key="9">
    <source>
        <dbReference type="Google" id="ProtNLM"/>
    </source>
</evidence>
<evidence type="ECO:0000256" key="5">
    <source>
        <dbReference type="ARBA" id="ARBA00023163"/>
    </source>
</evidence>
<evidence type="ECO:0000313" key="7">
    <source>
        <dbReference type="EMBL" id="OAD67329.1"/>
    </source>
</evidence>
<protein>
    <recommendedName>
        <fullName evidence="9">TH1 protein</fullName>
    </recommendedName>
</protein>
<dbReference type="GeneID" id="28998144"/>
<reference evidence="8" key="1">
    <citation type="submission" date="2015-06" db="EMBL/GenBank/DDBJ databases">
        <title>Expansion of signal transduction pathways in fungi by whole-genome duplication.</title>
        <authorList>
            <consortium name="DOE Joint Genome Institute"/>
            <person name="Corrochano L.M."/>
            <person name="Kuo A."/>
            <person name="Marcet-Houben M."/>
            <person name="Polaino S."/>
            <person name="Salamov A."/>
            <person name="Villalobos J.M."/>
            <person name="Alvarez M.I."/>
            <person name="Avalos J."/>
            <person name="Benito E.P."/>
            <person name="Benoit I."/>
            <person name="Burger G."/>
            <person name="Camino L.P."/>
            <person name="Canovas D."/>
            <person name="Cerda-Olmedo E."/>
            <person name="Cheng J.-F."/>
            <person name="Dominguez A."/>
            <person name="Elias M."/>
            <person name="Eslava A.P."/>
            <person name="Glaser F."/>
            <person name="Grimwood J."/>
            <person name="Gutierrez G."/>
            <person name="Heitman J."/>
            <person name="Henrissat B."/>
            <person name="Iturriaga E.A."/>
            <person name="Lang B.F."/>
            <person name="Lavin J.L."/>
            <person name="Lee S."/>
            <person name="Li W."/>
            <person name="Lindquist E."/>
            <person name="Lopez-Garcia S."/>
            <person name="Luque E.M."/>
            <person name="Marcos A.T."/>
            <person name="Martin J."/>
            <person name="McCluskey K."/>
            <person name="Medina H.R."/>
            <person name="Miralles-Duran A."/>
            <person name="Miyazaki A."/>
            <person name="Munoz-Torres E."/>
            <person name="Oguiza J.A."/>
            <person name="Ohm R."/>
            <person name="Olmedo M."/>
            <person name="Orejas M."/>
            <person name="Ortiz-Castellanos L."/>
            <person name="Pisabarro A.G."/>
            <person name="Rodriguez-Romero J."/>
            <person name="Ruiz-Herrera J."/>
            <person name="Ruiz-Vazquez R."/>
            <person name="Sanz C."/>
            <person name="Schackwitz W."/>
            <person name="Schmutz J."/>
            <person name="Shahriari M."/>
            <person name="Shelest E."/>
            <person name="Silva-Franco F."/>
            <person name="Soanes D."/>
            <person name="Syed K."/>
            <person name="Tagua V.G."/>
            <person name="Talbot N.J."/>
            <person name="Thon M."/>
            <person name="De vries R.P."/>
            <person name="Wiebenga A."/>
            <person name="Yadav J.S."/>
            <person name="Braun E.L."/>
            <person name="Baker S."/>
            <person name="Garre V."/>
            <person name="Horwitz B."/>
            <person name="Torres-Martinez S."/>
            <person name="Idnurm A."/>
            <person name="Herrera-Estrella A."/>
            <person name="Gabaldon T."/>
            <person name="Grigoriev I.V."/>
        </authorList>
    </citation>
    <scope>NUCLEOTIDE SEQUENCE [LARGE SCALE GENOMIC DNA]</scope>
    <source>
        <strain evidence="8">NRRL 1555(-)</strain>
    </source>
</reference>
<keyword evidence="8" id="KW-1185">Reference proteome</keyword>
<evidence type="ECO:0000256" key="6">
    <source>
        <dbReference type="ARBA" id="ARBA00023242"/>
    </source>
</evidence>
<dbReference type="GO" id="GO:0003723">
    <property type="term" value="F:RNA binding"/>
    <property type="evidence" value="ECO:0007669"/>
    <property type="project" value="TreeGrafter"/>
</dbReference>
<organism evidence="7 8">
    <name type="scientific">Phycomyces blakesleeanus (strain ATCC 8743b / DSM 1359 / FGSC 10004 / NBRC 33097 / NRRL 1555)</name>
    <dbReference type="NCBI Taxonomy" id="763407"/>
    <lineage>
        <taxon>Eukaryota</taxon>
        <taxon>Fungi</taxon>
        <taxon>Fungi incertae sedis</taxon>
        <taxon>Mucoromycota</taxon>
        <taxon>Mucoromycotina</taxon>
        <taxon>Mucoromycetes</taxon>
        <taxon>Mucorales</taxon>
        <taxon>Phycomycetaceae</taxon>
        <taxon>Phycomyces</taxon>
    </lineage>
</organism>
<dbReference type="PANTHER" id="PTHR12144">
    <property type="entry name" value="NEGATIVE ELONGATION FACTOR D"/>
    <property type="match status" value="1"/>
</dbReference>
<dbReference type="GO" id="GO:0032021">
    <property type="term" value="C:NELF complex"/>
    <property type="evidence" value="ECO:0007669"/>
    <property type="project" value="TreeGrafter"/>
</dbReference>
<dbReference type="RefSeq" id="XP_018285369.1">
    <property type="nucleotide sequence ID" value="XM_018437238.1"/>
</dbReference>
<dbReference type="GO" id="GO:0034244">
    <property type="term" value="P:negative regulation of transcription elongation by RNA polymerase II"/>
    <property type="evidence" value="ECO:0007669"/>
    <property type="project" value="TreeGrafter"/>
</dbReference>